<gene>
    <name evidence="1" type="ORF">DFP72DRAFT_843333</name>
</gene>
<protein>
    <submittedName>
        <fullName evidence="1">Uncharacterized protein</fullName>
    </submittedName>
</protein>
<sequence>MRWWFPRSRMGVEGRKEGRASLPSVRWIHFLRSYDCARAFAIFSEFFGIKFSLTAAERRLPFWARFGVPQCIWLEAPMQGGFIVVFPWCWADYPFLVMFASSGLVLGLGLRAENMFLGRSLTGMGENIPSLSFVLSGWEWASLVEPSVTIGEKMDGMHMLLAFDFSILSGDEW</sequence>
<evidence type="ECO:0000313" key="1">
    <source>
        <dbReference type="EMBL" id="KAF6760422.1"/>
    </source>
</evidence>
<reference evidence="1 2" key="1">
    <citation type="submission" date="2020-07" db="EMBL/GenBank/DDBJ databases">
        <title>Comparative genomics of pyrophilous fungi reveals a link between fire events and developmental genes.</title>
        <authorList>
            <consortium name="DOE Joint Genome Institute"/>
            <person name="Steindorff A.S."/>
            <person name="Carver A."/>
            <person name="Calhoun S."/>
            <person name="Stillman K."/>
            <person name="Liu H."/>
            <person name="Lipzen A."/>
            <person name="Pangilinan J."/>
            <person name="Labutti K."/>
            <person name="Bruns T.D."/>
            <person name="Grigoriev I.V."/>
        </authorList>
    </citation>
    <scope>NUCLEOTIDE SEQUENCE [LARGE SCALE GENOMIC DNA]</scope>
    <source>
        <strain evidence="1 2">CBS 144469</strain>
    </source>
</reference>
<dbReference type="Proteomes" id="UP000521943">
    <property type="component" value="Unassembled WGS sequence"/>
</dbReference>
<proteinExistence type="predicted"/>
<dbReference type="EMBL" id="JACGCI010000012">
    <property type="protein sequence ID" value="KAF6760422.1"/>
    <property type="molecule type" value="Genomic_DNA"/>
</dbReference>
<organism evidence="1 2">
    <name type="scientific">Ephemerocybe angulata</name>
    <dbReference type="NCBI Taxonomy" id="980116"/>
    <lineage>
        <taxon>Eukaryota</taxon>
        <taxon>Fungi</taxon>
        <taxon>Dikarya</taxon>
        <taxon>Basidiomycota</taxon>
        <taxon>Agaricomycotina</taxon>
        <taxon>Agaricomycetes</taxon>
        <taxon>Agaricomycetidae</taxon>
        <taxon>Agaricales</taxon>
        <taxon>Agaricineae</taxon>
        <taxon>Psathyrellaceae</taxon>
        <taxon>Ephemerocybe</taxon>
    </lineage>
</organism>
<comment type="caution">
    <text evidence="1">The sequence shown here is derived from an EMBL/GenBank/DDBJ whole genome shotgun (WGS) entry which is preliminary data.</text>
</comment>
<evidence type="ECO:0000313" key="2">
    <source>
        <dbReference type="Proteomes" id="UP000521943"/>
    </source>
</evidence>
<dbReference type="AlphaFoldDB" id="A0A8H6I9U0"/>
<keyword evidence="2" id="KW-1185">Reference proteome</keyword>
<name>A0A8H6I9U0_9AGAR</name>
<accession>A0A8H6I9U0</accession>